<evidence type="ECO:0000313" key="3">
    <source>
        <dbReference type="Proteomes" id="UP000028725"/>
    </source>
</evidence>
<dbReference type="AlphaFoldDB" id="A0A085WMI8"/>
<feature type="transmembrane region" description="Helical" evidence="1">
    <location>
        <begin position="329"/>
        <end position="354"/>
    </location>
</feature>
<reference evidence="2 3" key="1">
    <citation type="submission" date="2014-04" db="EMBL/GenBank/DDBJ databases">
        <title>Genome assembly of Hyalangium minutum DSM 14724.</title>
        <authorList>
            <person name="Sharma G."/>
            <person name="Subramanian S."/>
        </authorList>
    </citation>
    <scope>NUCLEOTIDE SEQUENCE [LARGE SCALE GENOMIC DNA]</scope>
    <source>
        <strain evidence="2 3">DSM 14724</strain>
    </source>
</reference>
<keyword evidence="3" id="KW-1185">Reference proteome</keyword>
<name>A0A085WMI8_9BACT</name>
<keyword evidence="1" id="KW-0812">Transmembrane</keyword>
<organism evidence="2 3">
    <name type="scientific">Hyalangium minutum</name>
    <dbReference type="NCBI Taxonomy" id="394096"/>
    <lineage>
        <taxon>Bacteria</taxon>
        <taxon>Pseudomonadati</taxon>
        <taxon>Myxococcota</taxon>
        <taxon>Myxococcia</taxon>
        <taxon>Myxococcales</taxon>
        <taxon>Cystobacterineae</taxon>
        <taxon>Archangiaceae</taxon>
        <taxon>Hyalangium</taxon>
    </lineage>
</organism>
<feature type="transmembrane region" description="Helical" evidence="1">
    <location>
        <begin position="84"/>
        <end position="105"/>
    </location>
</feature>
<protein>
    <submittedName>
        <fullName evidence="2">Uncharacterized protein</fullName>
    </submittedName>
</protein>
<feature type="transmembrane region" description="Helical" evidence="1">
    <location>
        <begin position="248"/>
        <end position="270"/>
    </location>
</feature>
<dbReference type="Proteomes" id="UP000028725">
    <property type="component" value="Unassembled WGS sequence"/>
</dbReference>
<feature type="transmembrane region" description="Helical" evidence="1">
    <location>
        <begin position="222"/>
        <end position="242"/>
    </location>
</feature>
<feature type="transmembrane region" description="Helical" evidence="1">
    <location>
        <begin position="111"/>
        <end position="131"/>
    </location>
</feature>
<feature type="transmembrane region" description="Helical" evidence="1">
    <location>
        <begin position="151"/>
        <end position="170"/>
    </location>
</feature>
<gene>
    <name evidence="2" type="ORF">DB31_6803</name>
</gene>
<sequence length="377" mass="41560">MSAVSAAPAVPLHAGWLVDRRHDLLSTVGGLAASLVLLGLHLGVGVSGLVLWWMWVLTLDGPHIFATLSRTYLDRRERTARRRLLLGSLGWFAAGPLIFGVSVLLGQRLPFDLFLTFASLWAYWHVVRQHYGLMTLYQRKNRDTLPVDRRVDSLTLYGGLLAPFGAFAVTHPVARRLLGLGPQPGVEENLAWACWAVTFAVVALFAARQFQRWRQGLGINGPKVLLLAAAIGLSVLLFLPGVARRVEFLMVAVVVTAFHNVQYHGIVWFYHRNRYHGPGVEHADFGLAPRISGRFLIYAACGVAFTLAYRALGCGFGLHPGCGTFDAKLMLGAGLSLRDLASGFIWGFALHHYYLDQKIWRVSRDAGLNKDLKLSAA</sequence>
<evidence type="ECO:0000256" key="1">
    <source>
        <dbReference type="SAM" id="Phobius"/>
    </source>
</evidence>
<evidence type="ECO:0000313" key="2">
    <source>
        <dbReference type="EMBL" id="KFE68901.1"/>
    </source>
</evidence>
<proteinExistence type="predicted"/>
<feature type="transmembrane region" description="Helical" evidence="1">
    <location>
        <begin position="190"/>
        <end position="210"/>
    </location>
</feature>
<comment type="caution">
    <text evidence="2">The sequence shown here is derived from an EMBL/GenBank/DDBJ whole genome shotgun (WGS) entry which is preliminary data.</text>
</comment>
<keyword evidence="1" id="KW-1133">Transmembrane helix</keyword>
<feature type="transmembrane region" description="Helical" evidence="1">
    <location>
        <begin position="291"/>
        <end position="309"/>
    </location>
</feature>
<dbReference type="STRING" id="394096.DB31_6803"/>
<keyword evidence="1" id="KW-0472">Membrane</keyword>
<dbReference type="RefSeq" id="WP_044187478.1">
    <property type="nucleotide sequence ID" value="NZ_JMCB01000005.1"/>
</dbReference>
<dbReference type="OrthoDB" id="235490at2"/>
<dbReference type="PATRIC" id="fig|394096.3.peg.2847"/>
<accession>A0A085WMI8</accession>
<dbReference type="EMBL" id="JMCB01000005">
    <property type="protein sequence ID" value="KFE68901.1"/>
    <property type="molecule type" value="Genomic_DNA"/>
</dbReference>